<keyword evidence="3" id="KW-1185">Reference proteome</keyword>
<feature type="transmembrane region" description="Helical" evidence="1">
    <location>
        <begin position="218"/>
        <end position="234"/>
    </location>
</feature>
<feature type="transmembrane region" description="Helical" evidence="1">
    <location>
        <begin position="149"/>
        <end position="170"/>
    </location>
</feature>
<dbReference type="InterPro" id="IPR010539">
    <property type="entry name" value="BaxI_1-like"/>
</dbReference>
<gene>
    <name evidence="2" type="ORF">H3Z83_04470</name>
</gene>
<dbReference type="EMBL" id="JACGLS010000001">
    <property type="protein sequence ID" value="MBA6155778.1"/>
    <property type="molecule type" value="Genomic_DNA"/>
</dbReference>
<accession>A0A839AN14</accession>
<dbReference type="Pfam" id="PF12811">
    <property type="entry name" value="BaxI_1"/>
    <property type="match status" value="1"/>
</dbReference>
<protein>
    <submittedName>
        <fullName evidence="2">Bax inhibitor-1/YccA family protein</fullName>
    </submittedName>
</protein>
<keyword evidence="1" id="KW-1133">Transmembrane helix</keyword>
<dbReference type="PANTHER" id="PTHR41282:SF1">
    <property type="entry name" value="CONSERVED TRANSMEMBRANE PROTEIN-RELATED"/>
    <property type="match status" value="1"/>
</dbReference>
<dbReference type="PANTHER" id="PTHR41282">
    <property type="entry name" value="CONSERVED TRANSMEMBRANE PROTEIN-RELATED"/>
    <property type="match status" value="1"/>
</dbReference>
<dbReference type="AlphaFoldDB" id="A0A839AN14"/>
<evidence type="ECO:0000313" key="3">
    <source>
        <dbReference type="Proteomes" id="UP000563906"/>
    </source>
</evidence>
<name>A0A839AN14_9FLAO</name>
<feature type="transmembrane region" description="Helical" evidence="1">
    <location>
        <begin position="29"/>
        <end position="52"/>
    </location>
</feature>
<dbReference type="RefSeq" id="WP_182124259.1">
    <property type="nucleotide sequence ID" value="NZ_JACGLS010000001.1"/>
</dbReference>
<dbReference type="Proteomes" id="UP000563906">
    <property type="component" value="Unassembled WGS sequence"/>
</dbReference>
<evidence type="ECO:0000313" key="2">
    <source>
        <dbReference type="EMBL" id="MBA6155778.1"/>
    </source>
</evidence>
<evidence type="ECO:0000256" key="1">
    <source>
        <dbReference type="SAM" id="Phobius"/>
    </source>
</evidence>
<reference evidence="2 3" key="1">
    <citation type="submission" date="2020-07" db="EMBL/GenBank/DDBJ databases">
        <title>Bacterium isolated from marine sediment.</title>
        <authorList>
            <person name="Shang D."/>
            <person name="Du Z.-J."/>
        </authorList>
    </citation>
    <scope>NUCLEOTIDE SEQUENCE [LARGE SCALE GENOMIC DNA]</scope>
    <source>
        <strain evidence="2 3">S7007</strain>
    </source>
</reference>
<feature type="transmembrane region" description="Helical" evidence="1">
    <location>
        <begin position="182"/>
        <end position="206"/>
    </location>
</feature>
<feature type="transmembrane region" description="Helical" evidence="1">
    <location>
        <begin position="89"/>
        <end position="110"/>
    </location>
</feature>
<proteinExistence type="predicted"/>
<feature type="transmembrane region" description="Helical" evidence="1">
    <location>
        <begin position="116"/>
        <end position="137"/>
    </location>
</feature>
<comment type="caution">
    <text evidence="2">The sequence shown here is derived from an EMBL/GenBank/DDBJ whole genome shotgun (WGS) entry which is preliminary data.</text>
</comment>
<sequence>MSVFGLRTSNPAFNHYFWKKSRSYSKTKMSVGGIILKSLLMLSLVALTASYTWHLFFSGVNTKWYTAIGMFVAIFCSLFISFKHSAAKYLLPIYALAKGFFLGGISAIAHNRFPDLPFQAIGVTIVTFFVMFTLYKWKLIRVTKQFRTIIITATASIFMFYFIGWILWFLKIDVPYLWGTSWFAIGFNIIAAIVASFSLLLDFYYIDRQVGRYPKEREWLATWGLLITLIWLYVEVLRLMKKLAIRF</sequence>
<keyword evidence="1" id="KW-0472">Membrane</keyword>
<organism evidence="2 3">
    <name type="scientific">Tenacibaculum pelagium</name>
    <dbReference type="NCBI Taxonomy" id="2759527"/>
    <lineage>
        <taxon>Bacteria</taxon>
        <taxon>Pseudomonadati</taxon>
        <taxon>Bacteroidota</taxon>
        <taxon>Flavobacteriia</taxon>
        <taxon>Flavobacteriales</taxon>
        <taxon>Flavobacteriaceae</taxon>
        <taxon>Tenacibaculum</taxon>
    </lineage>
</organism>
<feature type="transmembrane region" description="Helical" evidence="1">
    <location>
        <begin position="64"/>
        <end position="82"/>
    </location>
</feature>
<keyword evidence="1" id="KW-0812">Transmembrane</keyword>